<sequence length="178" mass="19178">AAKSPFSLHLHKPSLGASLVAGLQLPQRSSLCARGHLPALPRPTSSNRIGKGAPLPQASQRPSPPLLSRLSLLLLSNLSLSPFRKNLISLSRVFSESRHGTTAAPTLEFAASGYLSILVRICSIPPPEQLDPPRPSSPVKPLSRLSSLPYCAGHRHRWRALIHHLVVGVPLFGSFLPR</sequence>
<dbReference type="Proteomes" id="UP000015106">
    <property type="component" value="Chromosome 1"/>
</dbReference>
<reference evidence="3" key="1">
    <citation type="journal article" date="2013" name="Nature">
        <title>Draft genome of the wheat A-genome progenitor Triticum urartu.</title>
        <authorList>
            <person name="Ling H.Q."/>
            <person name="Zhao S."/>
            <person name="Liu D."/>
            <person name="Wang J."/>
            <person name="Sun H."/>
            <person name="Zhang C."/>
            <person name="Fan H."/>
            <person name="Li D."/>
            <person name="Dong L."/>
            <person name="Tao Y."/>
            <person name="Gao C."/>
            <person name="Wu H."/>
            <person name="Li Y."/>
            <person name="Cui Y."/>
            <person name="Guo X."/>
            <person name="Zheng S."/>
            <person name="Wang B."/>
            <person name="Yu K."/>
            <person name="Liang Q."/>
            <person name="Yang W."/>
            <person name="Lou X."/>
            <person name="Chen J."/>
            <person name="Feng M."/>
            <person name="Jian J."/>
            <person name="Zhang X."/>
            <person name="Luo G."/>
            <person name="Jiang Y."/>
            <person name="Liu J."/>
            <person name="Wang Z."/>
            <person name="Sha Y."/>
            <person name="Zhang B."/>
            <person name="Wu H."/>
            <person name="Tang D."/>
            <person name="Shen Q."/>
            <person name="Xue P."/>
            <person name="Zou S."/>
            <person name="Wang X."/>
            <person name="Liu X."/>
            <person name="Wang F."/>
            <person name="Yang Y."/>
            <person name="An X."/>
            <person name="Dong Z."/>
            <person name="Zhang K."/>
            <person name="Zhang X."/>
            <person name="Luo M.C."/>
            <person name="Dvorak J."/>
            <person name="Tong Y."/>
            <person name="Wang J."/>
            <person name="Yang H."/>
            <person name="Li Z."/>
            <person name="Wang D."/>
            <person name="Zhang A."/>
            <person name="Wang J."/>
        </authorList>
    </citation>
    <scope>NUCLEOTIDE SEQUENCE</scope>
    <source>
        <strain evidence="3">cv. G1812</strain>
    </source>
</reference>
<organism evidence="2 3">
    <name type="scientific">Triticum urartu</name>
    <name type="common">Red wild einkorn</name>
    <name type="synonym">Crithodium urartu</name>
    <dbReference type="NCBI Taxonomy" id="4572"/>
    <lineage>
        <taxon>Eukaryota</taxon>
        <taxon>Viridiplantae</taxon>
        <taxon>Streptophyta</taxon>
        <taxon>Embryophyta</taxon>
        <taxon>Tracheophyta</taxon>
        <taxon>Spermatophyta</taxon>
        <taxon>Magnoliopsida</taxon>
        <taxon>Liliopsida</taxon>
        <taxon>Poales</taxon>
        <taxon>Poaceae</taxon>
        <taxon>BOP clade</taxon>
        <taxon>Pooideae</taxon>
        <taxon>Triticodae</taxon>
        <taxon>Triticeae</taxon>
        <taxon>Triticinae</taxon>
        <taxon>Triticum</taxon>
    </lineage>
</organism>
<keyword evidence="3" id="KW-1185">Reference proteome</keyword>
<dbReference type="Gramene" id="TuG1812G0100001839.01.T01">
    <property type="protein sequence ID" value="TuG1812G0100001839.01.T01.cds409720"/>
    <property type="gene ID" value="TuG1812G0100001839.01"/>
</dbReference>
<accession>A0A8R7JYB2</accession>
<evidence type="ECO:0000313" key="3">
    <source>
        <dbReference type="Proteomes" id="UP000015106"/>
    </source>
</evidence>
<feature type="compositionally biased region" description="Low complexity" evidence="1">
    <location>
        <begin position="53"/>
        <end position="63"/>
    </location>
</feature>
<evidence type="ECO:0000256" key="1">
    <source>
        <dbReference type="SAM" id="MobiDB-lite"/>
    </source>
</evidence>
<dbReference type="AlphaFoldDB" id="A0A8R7JYB2"/>
<reference evidence="2" key="2">
    <citation type="submission" date="2018-03" db="EMBL/GenBank/DDBJ databases">
        <title>The Triticum urartu genome reveals the dynamic nature of wheat genome evolution.</title>
        <authorList>
            <person name="Ling H."/>
            <person name="Ma B."/>
            <person name="Shi X."/>
            <person name="Liu H."/>
            <person name="Dong L."/>
            <person name="Sun H."/>
            <person name="Cao Y."/>
            <person name="Gao Q."/>
            <person name="Zheng S."/>
            <person name="Li Y."/>
            <person name="Yu Y."/>
            <person name="Du H."/>
            <person name="Qi M."/>
            <person name="Li Y."/>
            <person name="Yu H."/>
            <person name="Cui Y."/>
            <person name="Wang N."/>
            <person name="Chen C."/>
            <person name="Wu H."/>
            <person name="Zhao Y."/>
            <person name="Zhang J."/>
            <person name="Li Y."/>
            <person name="Zhou W."/>
            <person name="Zhang B."/>
            <person name="Hu W."/>
            <person name="Eijk M."/>
            <person name="Tang J."/>
            <person name="Witsenboer H."/>
            <person name="Zhao S."/>
            <person name="Li Z."/>
            <person name="Zhang A."/>
            <person name="Wang D."/>
            <person name="Liang C."/>
        </authorList>
    </citation>
    <scope>NUCLEOTIDE SEQUENCE [LARGE SCALE GENOMIC DNA]</scope>
    <source>
        <strain evidence="2">cv. G1812</strain>
    </source>
</reference>
<protein>
    <submittedName>
        <fullName evidence="2">Uncharacterized protein</fullName>
    </submittedName>
</protein>
<feature type="region of interest" description="Disordered" evidence="1">
    <location>
        <begin position="35"/>
        <end position="63"/>
    </location>
</feature>
<name>A0A8R7JYB2_TRIUA</name>
<reference evidence="2" key="3">
    <citation type="submission" date="2022-06" db="UniProtKB">
        <authorList>
            <consortium name="EnsemblPlants"/>
        </authorList>
    </citation>
    <scope>IDENTIFICATION</scope>
</reference>
<proteinExistence type="predicted"/>
<evidence type="ECO:0000313" key="2">
    <source>
        <dbReference type="EnsemblPlants" id="TuG1812G0100001839.01.T01.cds409720"/>
    </source>
</evidence>
<dbReference type="EnsemblPlants" id="TuG1812G0100001839.01.T01">
    <property type="protein sequence ID" value="TuG1812G0100001839.01.T01.cds409720"/>
    <property type="gene ID" value="TuG1812G0100001839.01"/>
</dbReference>